<accession>A0A0C3PF63</accession>
<dbReference type="Proteomes" id="UP000054217">
    <property type="component" value="Unassembled WGS sequence"/>
</dbReference>
<dbReference type="AlphaFoldDB" id="A0A0C3PF63"/>
<protein>
    <submittedName>
        <fullName evidence="2">Uncharacterized protein</fullName>
    </submittedName>
</protein>
<dbReference type="InParanoid" id="A0A0C3PF63"/>
<reference evidence="2 3" key="1">
    <citation type="submission" date="2014-04" db="EMBL/GenBank/DDBJ databases">
        <authorList>
            <consortium name="DOE Joint Genome Institute"/>
            <person name="Kuo A."/>
            <person name="Kohler A."/>
            <person name="Costa M.D."/>
            <person name="Nagy L.G."/>
            <person name="Floudas D."/>
            <person name="Copeland A."/>
            <person name="Barry K.W."/>
            <person name="Cichocki N."/>
            <person name="Veneault-Fourrey C."/>
            <person name="LaButti K."/>
            <person name="Lindquist E.A."/>
            <person name="Lipzen A."/>
            <person name="Lundell T."/>
            <person name="Morin E."/>
            <person name="Murat C."/>
            <person name="Sun H."/>
            <person name="Tunlid A."/>
            <person name="Henrissat B."/>
            <person name="Grigoriev I.V."/>
            <person name="Hibbett D.S."/>
            <person name="Martin F."/>
            <person name="Nordberg H.P."/>
            <person name="Cantor M.N."/>
            <person name="Hua S.X."/>
        </authorList>
    </citation>
    <scope>NUCLEOTIDE SEQUENCE [LARGE SCALE GENOMIC DNA]</scope>
    <source>
        <strain evidence="2 3">Marx 270</strain>
    </source>
</reference>
<organism evidence="2 3">
    <name type="scientific">Pisolithus tinctorius Marx 270</name>
    <dbReference type="NCBI Taxonomy" id="870435"/>
    <lineage>
        <taxon>Eukaryota</taxon>
        <taxon>Fungi</taxon>
        <taxon>Dikarya</taxon>
        <taxon>Basidiomycota</taxon>
        <taxon>Agaricomycotina</taxon>
        <taxon>Agaricomycetes</taxon>
        <taxon>Agaricomycetidae</taxon>
        <taxon>Boletales</taxon>
        <taxon>Sclerodermatineae</taxon>
        <taxon>Pisolithaceae</taxon>
        <taxon>Pisolithus</taxon>
    </lineage>
</organism>
<evidence type="ECO:0000313" key="2">
    <source>
        <dbReference type="EMBL" id="KIO06881.1"/>
    </source>
</evidence>
<evidence type="ECO:0000313" key="3">
    <source>
        <dbReference type="Proteomes" id="UP000054217"/>
    </source>
</evidence>
<name>A0A0C3PF63_PISTI</name>
<keyword evidence="3" id="KW-1185">Reference proteome</keyword>
<sequence length="93" mass="9868">MSDTGAFASSGRVSVDSSPVLHSHPRSTNYYGAGNFQETMTGSQDVRMVNEVVKAFTLKGHGADAIASQLVDLATPPLLICSLSRWAFPDAPK</sequence>
<dbReference type="EMBL" id="KN831961">
    <property type="protein sequence ID" value="KIO06881.1"/>
    <property type="molecule type" value="Genomic_DNA"/>
</dbReference>
<dbReference type="HOGENOM" id="CLU_2400578_0_0_1"/>
<reference evidence="3" key="2">
    <citation type="submission" date="2015-01" db="EMBL/GenBank/DDBJ databases">
        <title>Evolutionary Origins and Diversification of the Mycorrhizal Mutualists.</title>
        <authorList>
            <consortium name="DOE Joint Genome Institute"/>
            <consortium name="Mycorrhizal Genomics Consortium"/>
            <person name="Kohler A."/>
            <person name="Kuo A."/>
            <person name="Nagy L.G."/>
            <person name="Floudas D."/>
            <person name="Copeland A."/>
            <person name="Barry K.W."/>
            <person name="Cichocki N."/>
            <person name="Veneault-Fourrey C."/>
            <person name="LaButti K."/>
            <person name="Lindquist E.A."/>
            <person name="Lipzen A."/>
            <person name="Lundell T."/>
            <person name="Morin E."/>
            <person name="Murat C."/>
            <person name="Riley R."/>
            <person name="Ohm R."/>
            <person name="Sun H."/>
            <person name="Tunlid A."/>
            <person name="Henrissat B."/>
            <person name="Grigoriev I.V."/>
            <person name="Hibbett D.S."/>
            <person name="Martin F."/>
        </authorList>
    </citation>
    <scope>NUCLEOTIDE SEQUENCE [LARGE SCALE GENOMIC DNA]</scope>
    <source>
        <strain evidence="3">Marx 270</strain>
    </source>
</reference>
<evidence type="ECO:0000256" key="1">
    <source>
        <dbReference type="SAM" id="MobiDB-lite"/>
    </source>
</evidence>
<proteinExistence type="predicted"/>
<feature type="region of interest" description="Disordered" evidence="1">
    <location>
        <begin position="1"/>
        <end position="34"/>
    </location>
</feature>
<gene>
    <name evidence="2" type="ORF">M404DRAFT_416892</name>
</gene>